<proteinExistence type="predicted"/>
<dbReference type="RefSeq" id="WP_129463908.1">
    <property type="nucleotide sequence ID" value="NZ_SBKQ01000005.1"/>
</dbReference>
<feature type="transmembrane region" description="Helical" evidence="1">
    <location>
        <begin position="305"/>
        <end position="325"/>
    </location>
</feature>
<keyword evidence="1" id="KW-0812">Transmembrane</keyword>
<feature type="transmembrane region" description="Helical" evidence="1">
    <location>
        <begin position="81"/>
        <end position="100"/>
    </location>
</feature>
<dbReference type="InterPro" id="IPR045691">
    <property type="entry name" value="DUF6056"/>
</dbReference>
<evidence type="ECO:0000313" key="3">
    <source>
        <dbReference type="Proteomes" id="UP000289734"/>
    </source>
</evidence>
<evidence type="ECO:0008006" key="4">
    <source>
        <dbReference type="Google" id="ProtNLM"/>
    </source>
</evidence>
<feature type="transmembrane region" description="Helical" evidence="1">
    <location>
        <begin position="337"/>
        <end position="354"/>
    </location>
</feature>
<name>A0A4Q1KV70_9FLAO</name>
<evidence type="ECO:0000313" key="2">
    <source>
        <dbReference type="EMBL" id="RXR33064.1"/>
    </source>
</evidence>
<organism evidence="2 3">
    <name type="scientific">Flavobacterium piscinae</name>
    <dbReference type="NCBI Taxonomy" id="2506424"/>
    <lineage>
        <taxon>Bacteria</taxon>
        <taxon>Pseudomonadati</taxon>
        <taxon>Bacteroidota</taxon>
        <taxon>Flavobacteriia</taxon>
        <taxon>Flavobacteriales</taxon>
        <taxon>Flavobacteriaceae</taxon>
        <taxon>Flavobacterium</taxon>
    </lineage>
</organism>
<keyword evidence="1" id="KW-0472">Membrane</keyword>
<accession>A0A4Q1KV70</accession>
<keyword evidence="3" id="KW-1185">Reference proteome</keyword>
<feature type="transmembrane region" description="Helical" evidence="1">
    <location>
        <begin position="223"/>
        <end position="242"/>
    </location>
</feature>
<feature type="transmembrane region" description="Helical" evidence="1">
    <location>
        <begin position="107"/>
        <end position="127"/>
    </location>
</feature>
<keyword evidence="1" id="KW-1133">Transmembrane helix</keyword>
<dbReference type="Pfam" id="PF19528">
    <property type="entry name" value="DUF6056"/>
    <property type="match status" value="1"/>
</dbReference>
<feature type="transmembrane region" description="Helical" evidence="1">
    <location>
        <begin position="375"/>
        <end position="398"/>
    </location>
</feature>
<feature type="transmembrane region" description="Helical" evidence="1">
    <location>
        <begin position="262"/>
        <end position="284"/>
    </location>
</feature>
<dbReference type="OrthoDB" id="1081881at2"/>
<dbReference type="AlphaFoldDB" id="A0A4Q1KV70"/>
<evidence type="ECO:0000256" key="1">
    <source>
        <dbReference type="SAM" id="Phobius"/>
    </source>
</evidence>
<dbReference type="Proteomes" id="UP000289734">
    <property type="component" value="Unassembled WGS sequence"/>
</dbReference>
<feature type="transmembrane region" description="Helical" evidence="1">
    <location>
        <begin position="139"/>
        <end position="160"/>
    </location>
</feature>
<gene>
    <name evidence="2" type="ORF">EQG68_06120</name>
</gene>
<protein>
    <recommendedName>
        <fullName evidence="4">YfhO family protein</fullName>
    </recommendedName>
</protein>
<comment type="caution">
    <text evidence="2">The sequence shown here is derived from an EMBL/GenBank/DDBJ whole genome shotgun (WGS) entry which is preliminary data.</text>
</comment>
<sequence length="471" mass="55065">MYKAIRLNPLQFLSFFIFIYTIFPFIVLSFYNVPLGDDFWYAESFRTNGFWKTQLKFYYEWSGRYIASAAISTLNPISFGYFNLSFVHPLLLISGFAFALNHFIKNVVVFFNLLINPTLLFCILFFFYFNYVPDFGETFYWVAGAYTYQLPVIFFLLYLSSLINLFKNDSKLSIFKNQVLALISLFIVLGCNEVIVVYMNFVNFILVLILLKNKNYFNRFTPIFLIAIFVSFLMITAPGNFGRGSLFEKSDFHFLKSSLHSLSRSIFVMFFWLSSLFVILLCLPKSYTFNVDGINKLFLFIRTQKIYLISGSVFLLGVLFTGFFPSIYTTNWIPQRAYTPIFFIFILFASLLILMTIKKIKLLSEINMMLSTKKILLVLLPLLIITLSHNSNIMNAYVDITSGKASSYHNQVLQTYEMLNNSKLDTVFVNPIKKKPLILPYRWPGENRLVNSEWEKYFKIKRIELSVDQTQ</sequence>
<feature type="transmembrane region" description="Helical" evidence="1">
    <location>
        <begin position="195"/>
        <end position="211"/>
    </location>
</feature>
<feature type="transmembrane region" description="Helical" evidence="1">
    <location>
        <begin position="12"/>
        <end position="31"/>
    </location>
</feature>
<feature type="transmembrane region" description="Helical" evidence="1">
    <location>
        <begin position="172"/>
        <end position="189"/>
    </location>
</feature>
<dbReference type="EMBL" id="SBKQ01000005">
    <property type="protein sequence ID" value="RXR33064.1"/>
    <property type="molecule type" value="Genomic_DNA"/>
</dbReference>
<reference evidence="3" key="1">
    <citation type="submission" date="2019-01" db="EMBL/GenBank/DDBJ databases">
        <title>Cytophagaceae bacterium strain CAR-16.</title>
        <authorList>
            <person name="Chen W.-M."/>
        </authorList>
    </citation>
    <scope>NUCLEOTIDE SEQUENCE [LARGE SCALE GENOMIC DNA]</scope>
    <source>
        <strain evidence="3">ICH-30</strain>
    </source>
</reference>